<accession>A0A2P4XAG1</accession>
<organism evidence="1 2">
    <name type="scientific">Phytophthora palmivora</name>
    <dbReference type="NCBI Taxonomy" id="4796"/>
    <lineage>
        <taxon>Eukaryota</taxon>
        <taxon>Sar</taxon>
        <taxon>Stramenopiles</taxon>
        <taxon>Oomycota</taxon>
        <taxon>Peronosporomycetes</taxon>
        <taxon>Peronosporales</taxon>
        <taxon>Peronosporaceae</taxon>
        <taxon>Phytophthora</taxon>
    </lineage>
</organism>
<protein>
    <submittedName>
        <fullName evidence="1">Uncharacterized protein</fullName>
    </submittedName>
</protein>
<reference evidence="1 2" key="1">
    <citation type="journal article" date="2017" name="Genome Biol. Evol.">
        <title>Phytophthora megakarya and P. palmivora, closely related causal agents of cacao black pod rot, underwent increases in genome sizes and gene numbers by different mechanisms.</title>
        <authorList>
            <person name="Ali S.S."/>
            <person name="Shao J."/>
            <person name="Lary D.J."/>
            <person name="Kronmiller B."/>
            <person name="Shen D."/>
            <person name="Strem M.D."/>
            <person name="Amoako-Attah I."/>
            <person name="Akrofi A.Y."/>
            <person name="Begoude B.A."/>
            <person name="Ten Hoopen G.M."/>
            <person name="Coulibaly K."/>
            <person name="Kebe B.I."/>
            <person name="Melnick R.L."/>
            <person name="Guiltinan M.J."/>
            <person name="Tyler B.M."/>
            <person name="Meinhardt L.W."/>
            <person name="Bailey B.A."/>
        </authorList>
    </citation>
    <scope>NUCLEOTIDE SEQUENCE [LARGE SCALE GENOMIC DNA]</scope>
    <source>
        <strain evidence="2">sbr112.9</strain>
    </source>
</reference>
<name>A0A2P4XAG1_9STRA</name>
<dbReference type="Proteomes" id="UP000237271">
    <property type="component" value="Unassembled WGS sequence"/>
</dbReference>
<evidence type="ECO:0000313" key="2">
    <source>
        <dbReference type="Proteomes" id="UP000237271"/>
    </source>
</evidence>
<dbReference type="EMBL" id="NCKW01015544">
    <property type="protein sequence ID" value="POM62541.1"/>
    <property type="molecule type" value="Genomic_DNA"/>
</dbReference>
<dbReference type="OrthoDB" id="117697at2759"/>
<evidence type="ECO:0000313" key="1">
    <source>
        <dbReference type="EMBL" id="POM62541.1"/>
    </source>
</evidence>
<proteinExistence type="predicted"/>
<dbReference type="AlphaFoldDB" id="A0A2P4XAG1"/>
<gene>
    <name evidence="1" type="ORF">PHPALM_28293</name>
</gene>
<comment type="caution">
    <text evidence="1">The sequence shown here is derived from an EMBL/GenBank/DDBJ whole genome shotgun (WGS) entry which is preliminary data.</text>
</comment>
<keyword evidence="2" id="KW-1185">Reference proteome</keyword>
<sequence>MRASSARKQHELLSRLYVDKLVAFSSAKEPWLKRDIYAVAGSAYIVGRVTRFDKTKALPD</sequence>